<protein>
    <recommendedName>
        <fullName evidence="4">DNA primase/nucleoside triphosphatase C-terminal domain-containing protein</fullName>
    </recommendedName>
</protein>
<sequence>MTETPHPAANGGALPAAPQTSDPDLEAVYRLWIDMIREARMLGGRDAARRLWRQSPLPPLDAARRGKDTPDWVDSFLADCTEPAPGARLKAEALWCAYLGWCQPRGLEPITRKGLLLQIARHGLNRQKASIVYFLNLRLRVQ</sequence>
<accession>A0A418VVB2</accession>
<evidence type="ECO:0000313" key="3">
    <source>
        <dbReference type="Proteomes" id="UP000283458"/>
    </source>
</evidence>
<evidence type="ECO:0000256" key="1">
    <source>
        <dbReference type="SAM" id="MobiDB-lite"/>
    </source>
</evidence>
<dbReference type="RefSeq" id="WP_119831186.1">
    <property type="nucleotide sequence ID" value="NZ_QYUL01000002.1"/>
</dbReference>
<evidence type="ECO:0000313" key="2">
    <source>
        <dbReference type="EMBL" id="RJF81097.1"/>
    </source>
</evidence>
<organism evidence="2 3">
    <name type="scientific">Azospirillum cavernae</name>
    <dbReference type="NCBI Taxonomy" id="2320860"/>
    <lineage>
        <taxon>Bacteria</taxon>
        <taxon>Pseudomonadati</taxon>
        <taxon>Pseudomonadota</taxon>
        <taxon>Alphaproteobacteria</taxon>
        <taxon>Rhodospirillales</taxon>
        <taxon>Azospirillaceae</taxon>
        <taxon>Azospirillum</taxon>
    </lineage>
</organism>
<keyword evidence="3" id="KW-1185">Reference proteome</keyword>
<dbReference type="OrthoDB" id="9808959at2"/>
<reference evidence="2 3" key="1">
    <citation type="submission" date="2018-09" db="EMBL/GenBank/DDBJ databases">
        <authorList>
            <person name="Zhu H."/>
        </authorList>
    </citation>
    <scope>NUCLEOTIDE SEQUENCE [LARGE SCALE GENOMIC DNA]</scope>
    <source>
        <strain evidence="2 3">K2W22B-5</strain>
    </source>
</reference>
<name>A0A418VVB2_9PROT</name>
<dbReference type="EMBL" id="QYUL01000002">
    <property type="protein sequence ID" value="RJF81097.1"/>
    <property type="molecule type" value="Genomic_DNA"/>
</dbReference>
<evidence type="ECO:0008006" key="4">
    <source>
        <dbReference type="Google" id="ProtNLM"/>
    </source>
</evidence>
<proteinExistence type="predicted"/>
<feature type="compositionally biased region" description="Low complexity" evidence="1">
    <location>
        <begin position="1"/>
        <end position="18"/>
    </location>
</feature>
<comment type="caution">
    <text evidence="2">The sequence shown here is derived from an EMBL/GenBank/DDBJ whole genome shotgun (WGS) entry which is preliminary data.</text>
</comment>
<feature type="region of interest" description="Disordered" evidence="1">
    <location>
        <begin position="1"/>
        <end position="20"/>
    </location>
</feature>
<gene>
    <name evidence="2" type="ORF">D3877_12800</name>
</gene>
<dbReference type="Proteomes" id="UP000283458">
    <property type="component" value="Unassembled WGS sequence"/>
</dbReference>
<dbReference type="AlphaFoldDB" id="A0A418VVB2"/>